<protein>
    <recommendedName>
        <fullName evidence="4">Nitrogenase iron-molybdenum cofactor biosynthesis protein NifN</fullName>
    </recommendedName>
</protein>
<dbReference type="RefSeq" id="WP_112101681.1">
    <property type="nucleotide sequence ID" value="NZ_QMBP01000030.1"/>
</dbReference>
<dbReference type="UniPathway" id="UPA00782"/>
<dbReference type="InterPro" id="IPR000318">
    <property type="entry name" value="Nase_comp1_CS"/>
</dbReference>
<dbReference type="EMBL" id="QMBP01000030">
    <property type="protein sequence ID" value="RAZ83002.1"/>
    <property type="molecule type" value="Genomic_DNA"/>
</dbReference>
<accession>A0A330H7B0</accession>
<sequence length="460" mass="49897">MVRILPQTKAAAVNPLKSSQPLGAALAFLGIDGAIPLFHGSQGCTSFALVLFVRHFKEAIPLQTTAMDEVATILGGADHLEEAILNLKTRTMPKLIGVCTTALMETRGEDFAADIANIRQKRGEELAGTEVVLANTPDFEGAIEEGWAKAVTAMLERITRPGQQARRPKKIVILPGWNLTVADIEHLREMVESFGLEPVIVPDVSGSLDGKVPDRWIPTTYGGTSIEDIRELGTAGHCIAIGEHMRQPAQMLHRLTGVPYVLLQSLTGLRGADRFVSLLSEISGAAVPVRVRRRRAQLQDALLDGHFDFGGKKIAIAAEPDQLYQLATFFVGMGSEIAAAITTTDKSKILEKVPAESVQIGDLSDLEALGAGADLLVTHSHGRQAAQRLGIPLMRVGFPIFDRLGSQHKLTILYQGTRDLIFEVANILQANRHAPTPEALDPFRHREMPDELCSSPLARH</sequence>
<dbReference type="PANTHER" id="PTHR33712">
    <property type="entry name" value="LIGHT-INDEPENDENT PROTOCHLOROPHYLLIDE REDUCTASE SUBUNIT B"/>
    <property type="match status" value="1"/>
</dbReference>
<evidence type="ECO:0000256" key="3">
    <source>
        <dbReference type="ARBA" id="ARBA00011002"/>
    </source>
</evidence>
<keyword evidence="10" id="KW-1185">Reference proteome</keyword>
<feature type="domain" description="Nitrogenase/oxidoreductase component 1" evidence="8">
    <location>
        <begin position="19"/>
        <end position="428"/>
    </location>
</feature>
<dbReference type="NCBIfam" id="TIGR01285">
    <property type="entry name" value="nifN"/>
    <property type="match status" value="1"/>
</dbReference>
<evidence type="ECO:0000256" key="4">
    <source>
        <dbReference type="ARBA" id="ARBA00013282"/>
    </source>
</evidence>
<dbReference type="Gene3D" id="3.40.50.1980">
    <property type="entry name" value="Nitrogenase molybdenum iron protein domain"/>
    <property type="match status" value="3"/>
</dbReference>
<evidence type="ECO:0000259" key="8">
    <source>
        <dbReference type="Pfam" id="PF00148"/>
    </source>
</evidence>
<dbReference type="PROSITE" id="PS00699">
    <property type="entry name" value="NITROGENASE_1_1"/>
    <property type="match status" value="1"/>
</dbReference>
<keyword evidence="5 6" id="KW-0535">Nitrogen fixation</keyword>
<dbReference type="Pfam" id="PF00148">
    <property type="entry name" value="Oxidored_nitro"/>
    <property type="match status" value="1"/>
</dbReference>
<comment type="similarity">
    <text evidence="3 6">Belongs to the NifD/NifK/NifE/NifN family.</text>
</comment>
<feature type="region of interest" description="Disordered" evidence="7">
    <location>
        <begin position="437"/>
        <end position="460"/>
    </location>
</feature>
<evidence type="ECO:0000313" key="9">
    <source>
        <dbReference type="EMBL" id="RAZ83002.1"/>
    </source>
</evidence>
<dbReference type="Proteomes" id="UP000251558">
    <property type="component" value="Unassembled WGS sequence"/>
</dbReference>
<dbReference type="SUPFAM" id="SSF53807">
    <property type="entry name" value="Helical backbone' metal receptor"/>
    <property type="match status" value="1"/>
</dbReference>
<dbReference type="CDD" id="cd01966">
    <property type="entry name" value="Nitrogenase_NifN_1"/>
    <property type="match status" value="1"/>
</dbReference>
<dbReference type="PANTHER" id="PTHR33712:SF7">
    <property type="entry name" value="LIGHT-INDEPENDENT PROTOCHLOROPHYLLIDE REDUCTASE SUBUNIT B"/>
    <property type="match status" value="1"/>
</dbReference>
<name>A0A330H7B0_9HYPH</name>
<dbReference type="InterPro" id="IPR000510">
    <property type="entry name" value="Nase/OxRdtase_comp1"/>
</dbReference>
<evidence type="ECO:0000256" key="1">
    <source>
        <dbReference type="ARBA" id="ARBA00003171"/>
    </source>
</evidence>
<dbReference type="GO" id="GO:0016163">
    <property type="term" value="F:nitrogenase activity"/>
    <property type="evidence" value="ECO:0007669"/>
    <property type="project" value="InterPro"/>
</dbReference>
<comment type="function">
    <text evidence="1">This protein may play a role in the biosynthesis of the prosthetic group of nitrogenase (FeMo cofactor).</text>
</comment>
<comment type="pathway">
    <text evidence="2">Cofactor biosynthesis; Fe-Mo cofactor biosynthesis.</text>
</comment>
<dbReference type="GO" id="GO:0065003">
    <property type="term" value="P:protein-containing complex assembly"/>
    <property type="evidence" value="ECO:0007669"/>
    <property type="project" value="InterPro"/>
</dbReference>
<proteinExistence type="inferred from homology"/>
<evidence type="ECO:0000256" key="2">
    <source>
        <dbReference type="ARBA" id="ARBA00005155"/>
    </source>
</evidence>
<evidence type="ECO:0000256" key="7">
    <source>
        <dbReference type="SAM" id="MobiDB-lite"/>
    </source>
</evidence>
<reference evidence="10" key="1">
    <citation type="submission" date="2018-06" db="EMBL/GenBank/DDBJ databases">
        <authorList>
            <person name="Helene L.C."/>
            <person name="Dall'Agnol R."/>
            <person name="Delamuta J.R."/>
            <person name="Hungria M."/>
        </authorList>
    </citation>
    <scope>NUCLEOTIDE SEQUENCE [LARGE SCALE GENOMIC DNA]</scope>
    <source>
        <strain evidence="10">AC99b</strain>
    </source>
</reference>
<dbReference type="Gene3D" id="6.10.250.1090">
    <property type="match status" value="1"/>
</dbReference>
<evidence type="ECO:0000313" key="10">
    <source>
        <dbReference type="Proteomes" id="UP000251558"/>
    </source>
</evidence>
<dbReference type="OrthoDB" id="9800746at2"/>
<evidence type="ECO:0000256" key="6">
    <source>
        <dbReference type="RuleBase" id="RU004021"/>
    </source>
</evidence>
<organism evidence="9 10">
    <name type="scientific">Mesorhizobium hawassense</name>
    <dbReference type="NCBI Taxonomy" id="1209954"/>
    <lineage>
        <taxon>Bacteria</taxon>
        <taxon>Pseudomonadati</taxon>
        <taxon>Pseudomonadota</taxon>
        <taxon>Alphaproteobacteria</taxon>
        <taxon>Hyphomicrobiales</taxon>
        <taxon>Phyllobacteriaceae</taxon>
        <taxon>Mesorhizobium</taxon>
    </lineage>
</organism>
<dbReference type="InterPro" id="IPR005975">
    <property type="entry name" value="Nase_Mo-Fe_CF"/>
</dbReference>
<evidence type="ECO:0000256" key="5">
    <source>
        <dbReference type="ARBA" id="ARBA00023231"/>
    </source>
</evidence>
<reference evidence="9 10" key="2">
    <citation type="submission" date="2018-07" db="EMBL/GenBank/DDBJ databases">
        <title>Diversity of Mesorhizobium strains in Brazil.</title>
        <authorList>
            <person name="Helene L.C.F."/>
            <person name="Dall'Agnol R."/>
            <person name="Delamuta J.R.M."/>
            <person name="Hungria M."/>
        </authorList>
    </citation>
    <scope>NUCLEOTIDE SEQUENCE [LARGE SCALE GENOMIC DNA]</scope>
    <source>
        <strain evidence="9 10">AC99b</strain>
    </source>
</reference>
<dbReference type="InterPro" id="IPR050152">
    <property type="entry name" value="ChlB/BchB/BchZ"/>
</dbReference>
<comment type="caution">
    <text evidence="9">The sequence shown here is derived from an EMBL/GenBank/DDBJ whole genome shotgun (WGS) entry which is preliminary data.</text>
</comment>
<gene>
    <name evidence="9" type="primary">nifN</name>
    <name evidence="9" type="ORF">DPM33_33780</name>
</gene>
<dbReference type="AlphaFoldDB" id="A0A330H7B0"/>